<dbReference type="RefSeq" id="WP_237380864.1">
    <property type="nucleotide sequence ID" value="NZ_CP071793.1"/>
</dbReference>
<dbReference type="PANTHER" id="PTHR43394">
    <property type="entry name" value="ATP-DEPENDENT PERMEASE MDL1, MITOCHONDRIAL"/>
    <property type="match status" value="1"/>
</dbReference>
<feature type="transmembrane region" description="Helical" evidence="8">
    <location>
        <begin position="294"/>
        <end position="313"/>
    </location>
</feature>
<proteinExistence type="predicted"/>
<dbReference type="PROSITE" id="PS00211">
    <property type="entry name" value="ABC_TRANSPORTER_1"/>
    <property type="match status" value="1"/>
</dbReference>
<feature type="transmembrane region" description="Helical" evidence="8">
    <location>
        <begin position="150"/>
        <end position="168"/>
    </location>
</feature>
<name>A0A8A4TNN3_SULCO</name>
<dbReference type="SUPFAM" id="SSF52540">
    <property type="entry name" value="P-loop containing nucleoside triphosphate hydrolases"/>
    <property type="match status" value="1"/>
</dbReference>
<dbReference type="Gene3D" id="1.20.1560.10">
    <property type="entry name" value="ABC transporter type 1, transmembrane domain"/>
    <property type="match status" value="2"/>
</dbReference>
<evidence type="ECO:0000259" key="10">
    <source>
        <dbReference type="PROSITE" id="PS50929"/>
    </source>
</evidence>
<dbReference type="PANTHER" id="PTHR43394:SF1">
    <property type="entry name" value="ATP-BINDING CASSETTE SUB-FAMILY B MEMBER 10, MITOCHONDRIAL"/>
    <property type="match status" value="1"/>
</dbReference>
<sequence>MSQEPQGETTTRLTLREAYQRMFALARPEWRILVSATLFLIVGSGMGLLYPQVIRGMVDDALASGLTAVNRAVLILAVIFMVQAIAVGLRHYLFTIAGYRIVTKLQSDTYRRIVSQEVGFFDKRRTGELMSRLASDTTVLQNTVSVNISMALRGLASAIGGIALLAWTSPRLTLIMLLAVPPVSIGGVWIGRKIRFLSKAVQDALAKAGEVAEETLSGIRTVRAFGREATEAERYEQGVHRAYVAMRRRTGSMALFHGVLSFAAYGITALMLWYGARMVDAGDITVGELTSFLLYTLIVAVSLASLASLWADFMRATGSADRIFEILDREPEIPLTDGTTLERVDGHIRLEQVTFRYPTRPDVSALRQITLEIRPGEIVALVGPSGSGKSTLAALLPRFYDAQEGRIYLDGHNLTTLSPTWLRGRIGSVPQEPILFSRSIAENIAYGSETDDPAAIEAAARVANAHDFILHFPEGYQTEVGERGVRLSGGQKQRIAIARAVLKDPEILILDEATSALDAESEFLVKQALERLMKGRTTLIIAHRLSTVRDADRVVVLDGGRLAEMGSHEALMMRPNGVYRKLVERQFLAS</sequence>
<organism evidence="11 12">
    <name type="scientific">Sulfidibacter corallicola</name>
    <dbReference type="NCBI Taxonomy" id="2818388"/>
    <lineage>
        <taxon>Bacteria</taxon>
        <taxon>Pseudomonadati</taxon>
        <taxon>Acidobacteriota</taxon>
        <taxon>Holophagae</taxon>
        <taxon>Acanthopleuribacterales</taxon>
        <taxon>Acanthopleuribacteraceae</taxon>
        <taxon>Sulfidibacter</taxon>
    </lineage>
</organism>
<feature type="domain" description="ABC transmembrane type-1" evidence="10">
    <location>
        <begin position="36"/>
        <end position="315"/>
    </location>
</feature>
<dbReference type="InterPro" id="IPR017871">
    <property type="entry name" value="ABC_transporter-like_CS"/>
</dbReference>
<evidence type="ECO:0000256" key="8">
    <source>
        <dbReference type="SAM" id="Phobius"/>
    </source>
</evidence>
<dbReference type="PROSITE" id="PS50929">
    <property type="entry name" value="ABC_TM1F"/>
    <property type="match status" value="1"/>
</dbReference>
<keyword evidence="7 8" id="KW-0472">Membrane</keyword>
<evidence type="ECO:0000256" key="7">
    <source>
        <dbReference type="ARBA" id="ARBA00023136"/>
    </source>
</evidence>
<reference evidence="11" key="1">
    <citation type="submission" date="2021-03" db="EMBL/GenBank/DDBJ databases">
        <title>Acanthopleuribacteraceae sp. M133.</title>
        <authorList>
            <person name="Wang G."/>
        </authorList>
    </citation>
    <scope>NUCLEOTIDE SEQUENCE</scope>
    <source>
        <strain evidence="11">M133</strain>
    </source>
</reference>
<dbReference type="PROSITE" id="PS50893">
    <property type="entry name" value="ABC_TRANSPORTER_2"/>
    <property type="match status" value="1"/>
</dbReference>
<dbReference type="SUPFAM" id="SSF90123">
    <property type="entry name" value="ABC transporter transmembrane region"/>
    <property type="match status" value="1"/>
</dbReference>
<dbReference type="Pfam" id="PF00005">
    <property type="entry name" value="ABC_tran"/>
    <property type="match status" value="1"/>
</dbReference>
<dbReference type="SMART" id="SM00382">
    <property type="entry name" value="AAA"/>
    <property type="match status" value="1"/>
</dbReference>
<evidence type="ECO:0000256" key="6">
    <source>
        <dbReference type="ARBA" id="ARBA00022989"/>
    </source>
</evidence>
<dbReference type="GO" id="GO:0015421">
    <property type="term" value="F:ABC-type oligopeptide transporter activity"/>
    <property type="evidence" value="ECO:0007669"/>
    <property type="project" value="TreeGrafter"/>
</dbReference>
<feature type="transmembrane region" description="Helical" evidence="8">
    <location>
        <begin position="30"/>
        <end position="52"/>
    </location>
</feature>
<dbReference type="EMBL" id="CP071793">
    <property type="protein sequence ID" value="QTD50814.1"/>
    <property type="molecule type" value="Genomic_DNA"/>
</dbReference>
<evidence type="ECO:0000256" key="3">
    <source>
        <dbReference type="ARBA" id="ARBA00022692"/>
    </source>
</evidence>
<feature type="transmembrane region" description="Helical" evidence="8">
    <location>
        <begin position="72"/>
        <end position="93"/>
    </location>
</feature>
<accession>A0A8A4TNN3</accession>
<evidence type="ECO:0000259" key="9">
    <source>
        <dbReference type="PROSITE" id="PS50893"/>
    </source>
</evidence>
<dbReference type="CDD" id="cd18557">
    <property type="entry name" value="ABC_6TM_TAP_ABCB8_10_like"/>
    <property type="match status" value="1"/>
</dbReference>
<keyword evidence="4" id="KW-0547">Nucleotide-binding</keyword>
<dbReference type="GO" id="GO:0005524">
    <property type="term" value="F:ATP binding"/>
    <property type="evidence" value="ECO:0007669"/>
    <property type="project" value="UniProtKB-KW"/>
</dbReference>
<evidence type="ECO:0000313" key="11">
    <source>
        <dbReference type="EMBL" id="QTD50814.1"/>
    </source>
</evidence>
<feature type="transmembrane region" description="Helical" evidence="8">
    <location>
        <begin position="254"/>
        <end position="274"/>
    </location>
</feature>
<evidence type="ECO:0000256" key="5">
    <source>
        <dbReference type="ARBA" id="ARBA00022840"/>
    </source>
</evidence>
<dbReference type="GO" id="GO:0090374">
    <property type="term" value="P:oligopeptide export from mitochondrion"/>
    <property type="evidence" value="ECO:0007669"/>
    <property type="project" value="TreeGrafter"/>
</dbReference>
<dbReference type="FunFam" id="3.40.50.300:FF:000403">
    <property type="entry name" value="ATP-binding cassette sub-family B member 8, mitochondrial"/>
    <property type="match status" value="1"/>
</dbReference>
<keyword evidence="5 11" id="KW-0067">ATP-binding</keyword>
<dbReference type="AlphaFoldDB" id="A0A8A4TNN3"/>
<dbReference type="Gene3D" id="3.40.50.300">
    <property type="entry name" value="P-loop containing nucleotide triphosphate hydrolases"/>
    <property type="match status" value="1"/>
</dbReference>
<dbReference type="GO" id="GO:0005886">
    <property type="term" value="C:plasma membrane"/>
    <property type="evidence" value="ECO:0007669"/>
    <property type="project" value="UniProtKB-SubCell"/>
</dbReference>
<dbReference type="InterPro" id="IPR036640">
    <property type="entry name" value="ABC1_TM_sf"/>
</dbReference>
<dbReference type="FunFam" id="1.20.1560.10:FF:000058">
    <property type="entry name" value="ABC transporter B family member 25"/>
    <property type="match status" value="1"/>
</dbReference>
<evidence type="ECO:0000256" key="4">
    <source>
        <dbReference type="ARBA" id="ARBA00022741"/>
    </source>
</evidence>
<dbReference type="InterPro" id="IPR039421">
    <property type="entry name" value="Type_1_exporter"/>
</dbReference>
<dbReference type="KEGG" id="scor:J3U87_34960"/>
<comment type="subcellular location">
    <subcellularLocation>
        <location evidence="1">Cell membrane</location>
        <topology evidence="1">Multi-pass membrane protein</topology>
    </subcellularLocation>
</comment>
<dbReference type="Pfam" id="PF00664">
    <property type="entry name" value="ABC_membrane"/>
    <property type="match status" value="1"/>
</dbReference>
<keyword evidence="2" id="KW-0813">Transport</keyword>
<feature type="domain" description="ABC transporter" evidence="9">
    <location>
        <begin position="348"/>
        <end position="584"/>
    </location>
</feature>
<keyword evidence="3 8" id="KW-0812">Transmembrane</keyword>
<gene>
    <name evidence="11" type="ORF">J3U87_34960</name>
</gene>
<dbReference type="Proteomes" id="UP000663929">
    <property type="component" value="Chromosome"/>
</dbReference>
<evidence type="ECO:0000256" key="2">
    <source>
        <dbReference type="ARBA" id="ARBA00022448"/>
    </source>
</evidence>
<evidence type="ECO:0000256" key="1">
    <source>
        <dbReference type="ARBA" id="ARBA00004651"/>
    </source>
</evidence>
<dbReference type="InterPro" id="IPR011527">
    <property type="entry name" value="ABC1_TM_dom"/>
</dbReference>
<feature type="transmembrane region" description="Helical" evidence="8">
    <location>
        <begin position="174"/>
        <end position="191"/>
    </location>
</feature>
<dbReference type="PIRSF" id="PIRSF002773">
    <property type="entry name" value="ABC_prm/ATPase_B"/>
    <property type="match status" value="1"/>
</dbReference>
<dbReference type="InterPro" id="IPR003439">
    <property type="entry name" value="ABC_transporter-like_ATP-bd"/>
</dbReference>
<keyword evidence="12" id="KW-1185">Reference proteome</keyword>
<dbReference type="InterPro" id="IPR027417">
    <property type="entry name" value="P-loop_NTPase"/>
</dbReference>
<keyword evidence="6 8" id="KW-1133">Transmembrane helix</keyword>
<evidence type="ECO:0000313" key="12">
    <source>
        <dbReference type="Proteomes" id="UP000663929"/>
    </source>
</evidence>
<protein>
    <submittedName>
        <fullName evidence="11">ATP-binding cassette domain-containing protein</fullName>
    </submittedName>
</protein>
<dbReference type="InterPro" id="IPR003593">
    <property type="entry name" value="AAA+_ATPase"/>
</dbReference>
<dbReference type="CDD" id="cd03249">
    <property type="entry name" value="ABC_MTABC3_MDL1_MDL2"/>
    <property type="match status" value="1"/>
</dbReference>
<dbReference type="GO" id="GO:0016887">
    <property type="term" value="F:ATP hydrolysis activity"/>
    <property type="evidence" value="ECO:0007669"/>
    <property type="project" value="InterPro"/>
</dbReference>